<comment type="caution">
    <text evidence="1">The sequence shown here is derived from an EMBL/GenBank/DDBJ whole genome shotgun (WGS) entry which is preliminary data.</text>
</comment>
<protein>
    <submittedName>
        <fullName evidence="1">Uncharacterized protein</fullName>
    </submittedName>
</protein>
<dbReference type="EMBL" id="BARS01007318">
    <property type="protein sequence ID" value="GAF81435.1"/>
    <property type="molecule type" value="Genomic_DNA"/>
</dbReference>
<evidence type="ECO:0000313" key="1">
    <source>
        <dbReference type="EMBL" id="GAF81435.1"/>
    </source>
</evidence>
<organism evidence="1">
    <name type="scientific">marine sediment metagenome</name>
    <dbReference type="NCBI Taxonomy" id="412755"/>
    <lineage>
        <taxon>unclassified sequences</taxon>
        <taxon>metagenomes</taxon>
        <taxon>ecological metagenomes</taxon>
    </lineage>
</organism>
<accession>X0TZ55</accession>
<proteinExistence type="predicted"/>
<dbReference type="AlphaFoldDB" id="X0TZ55"/>
<sequence>EIHLHFEIWLDGRYVGQYLSTVEIRRLLSRVLR</sequence>
<name>X0TZ55_9ZZZZ</name>
<feature type="non-terminal residue" evidence="1">
    <location>
        <position position="1"/>
    </location>
</feature>
<gene>
    <name evidence="1" type="ORF">S01H1_14104</name>
</gene>
<reference evidence="1" key="1">
    <citation type="journal article" date="2014" name="Front. Microbiol.">
        <title>High frequency of phylogenetically diverse reductive dehalogenase-homologous genes in deep subseafloor sedimentary metagenomes.</title>
        <authorList>
            <person name="Kawai M."/>
            <person name="Futagami T."/>
            <person name="Toyoda A."/>
            <person name="Takaki Y."/>
            <person name="Nishi S."/>
            <person name="Hori S."/>
            <person name="Arai W."/>
            <person name="Tsubouchi T."/>
            <person name="Morono Y."/>
            <person name="Uchiyama I."/>
            <person name="Ito T."/>
            <person name="Fujiyama A."/>
            <person name="Inagaki F."/>
            <person name="Takami H."/>
        </authorList>
    </citation>
    <scope>NUCLEOTIDE SEQUENCE</scope>
    <source>
        <strain evidence="1">Expedition CK06-06</strain>
    </source>
</reference>